<reference evidence="1" key="2">
    <citation type="submission" date="2021-04" db="EMBL/GenBank/DDBJ databases">
        <authorList>
            <person name="Gilroy R."/>
        </authorList>
    </citation>
    <scope>NUCLEOTIDE SEQUENCE</scope>
    <source>
        <strain evidence="1">ChiGjej6B6-1540</strain>
    </source>
</reference>
<feature type="non-terminal residue" evidence="1">
    <location>
        <position position="1"/>
    </location>
</feature>
<reference evidence="1" key="1">
    <citation type="journal article" date="2021" name="PeerJ">
        <title>Extensive microbial diversity within the chicken gut microbiome revealed by metagenomics and culture.</title>
        <authorList>
            <person name="Gilroy R."/>
            <person name="Ravi A."/>
            <person name="Getino M."/>
            <person name="Pursley I."/>
            <person name="Horton D.L."/>
            <person name="Alikhan N.F."/>
            <person name="Baker D."/>
            <person name="Gharbi K."/>
            <person name="Hall N."/>
            <person name="Watson M."/>
            <person name="Adriaenssens E.M."/>
            <person name="Foster-Nyarko E."/>
            <person name="Jarju S."/>
            <person name="Secka A."/>
            <person name="Antonio M."/>
            <person name="Oren A."/>
            <person name="Chaudhuri R.R."/>
            <person name="La Ragione R."/>
            <person name="Hildebrand F."/>
            <person name="Pallen M.J."/>
        </authorList>
    </citation>
    <scope>NUCLEOTIDE SEQUENCE</scope>
    <source>
        <strain evidence="1">ChiGjej6B6-1540</strain>
    </source>
</reference>
<evidence type="ECO:0000313" key="1">
    <source>
        <dbReference type="EMBL" id="HIW93652.1"/>
    </source>
</evidence>
<proteinExistence type="predicted"/>
<sequence>FFAVFIPLSLNFKLFSEPFRVSRELVYFNTRISLCQALFSEVFRKSVQVPLGFLRPFFCFRALSQGAQIEYHSAPHLSTPFFRNFHLSETA</sequence>
<evidence type="ECO:0000313" key="2">
    <source>
        <dbReference type="Proteomes" id="UP000824192"/>
    </source>
</evidence>
<gene>
    <name evidence="1" type="ORF">H9868_03840</name>
</gene>
<dbReference type="AlphaFoldDB" id="A0A9D1RVN8"/>
<protein>
    <submittedName>
        <fullName evidence="1">Uncharacterized protein</fullName>
    </submittedName>
</protein>
<organism evidence="1 2">
    <name type="scientific">Candidatus Flavonifractor merdipullorum</name>
    <dbReference type="NCBI Taxonomy" id="2838590"/>
    <lineage>
        <taxon>Bacteria</taxon>
        <taxon>Bacillati</taxon>
        <taxon>Bacillota</taxon>
        <taxon>Clostridia</taxon>
        <taxon>Eubacteriales</taxon>
        <taxon>Oscillospiraceae</taxon>
        <taxon>Flavonifractor</taxon>
    </lineage>
</organism>
<comment type="caution">
    <text evidence="1">The sequence shown here is derived from an EMBL/GenBank/DDBJ whole genome shotgun (WGS) entry which is preliminary data.</text>
</comment>
<dbReference type="EMBL" id="DXGA01000084">
    <property type="protein sequence ID" value="HIW93652.1"/>
    <property type="molecule type" value="Genomic_DNA"/>
</dbReference>
<name>A0A9D1RVN8_9FIRM</name>
<dbReference type="Proteomes" id="UP000824192">
    <property type="component" value="Unassembled WGS sequence"/>
</dbReference>
<accession>A0A9D1RVN8</accession>